<dbReference type="Pfam" id="PF16770">
    <property type="entry name" value="RTT107_BRCT_5"/>
    <property type="match status" value="1"/>
</dbReference>
<gene>
    <name evidence="8" type="ORF">DdX_13964</name>
</gene>
<organism evidence="8 9">
    <name type="scientific">Ditylenchus destructor</name>
    <dbReference type="NCBI Taxonomy" id="166010"/>
    <lineage>
        <taxon>Eukaryota</taxon>
        <taxon>Metazoa</taxon>
        <taxon>Ecdysozoa</taxon>
        <taxon>Nematoda</taxon>
        <taxon>Chromadorea</taxon>
        <taxon>Rhabditida</taxon>
        <taxon>Tylenchina</taxon>
        <taxon>Tylenchomorpha</taxon>
        <taxon>Sphaerularioidea</taxon>
        <taxon>Anguinidae</taxon>
        <taxon>Anguininae</taxon>
        <taxon>Ditylenchus</taxon>
    </lineage>
</organism>
<keyword evidence="3" id="KW-0539">Nucleus</keyword>
<evidence type="ECO:0000313" key="8">
    <source>
        <dbReference type="EMBL" id="KAI1704882.1"/>
    </source>
</evidence>
<dbReference type="Proteomes" id="UP001201812">
    <property type="component" value="Unassembled WGS sequence"/>
</dbReference>
<dbReference type="InterPro" id="IPR051579">
    <property type="entry name" value="DDR_Transcriptional_Reg"/>
</dbReference>
<feature type="domain" description="BRCT" evidence="7">
    <location>
        <begin position="127"/>
        <end position="217"/>
    </location>
</feature>
<feature type="domain" description="BRCT" evidence="7">
    <location>
        <begin position="232"/>
        <end position="313"/>
    </location>
</feature>
<name>A0AAD4MRX8_9BILA</name>
<accession>A0AAD4MRX8</accession>
<evidence type="ECO:0000256" key="5">
    <source>
        <dbReference type="ARBA" id="ARBA00030146"/>
    </source>
</evidence>
<evidence type="ECO:0000256" key="6">
    <source>
        <dbReference type="SAM" id="MobiDB-lite"/>
    </source>
</evidence>
<feature type="domain" description="BRCT" evidence="7">
    <location>
        <begin position="424"/>
        <end position="505"/>
    </location>
</feature>
<proteinExistence type="predicted"/>
<evidence type="ECO:0000256" key="2">
    <source>
        <dbReference type="ARBA" id="ARBA00022763"/>
    </source>
</evidence>
<dbReference type="SUPFAM" id="SSF52113">
    <property type="entry name" value="BRCT domain"/>
    <property type="match status" value="4"/>
</dbReference>
<evidence type="ECO:0000256" key="1">
    <source>
        <dbReference type="ARBA" id="ARBA00004123"/>
    </source>
</evidence>
<dbReference type="AlphaFoldDB" id="A0AAD4MRX8"/>
<dbReference type="SMART" id="SM00292">
    <property type="entry name" value="BRCT"/>
    <property type="match status" value="4"/>
</dbReference>
<dbReference type="GO" id="GO:0044666">
    <property type="term" value="C:MLL3/4 complex"/>
    <property type="evidence" value="ECO:0007669"/>
    <property type="project" value="TreeGrafter"/>
</dbReference>
<feature type="region of interest" description="Disordered" evidence="6">
    <location>
        <begin position="18"/>
        <end position="43"/>
    </location>
</feature>
<dbReference type="EMBL" id="JAKKPZ010000062">
    <property type="protein sequence ID" value="KAI1704882.1"/>
    <property type="molecule type" value="Genomic_DNA"/>
</dbReference>
<evidence type="ECO:0000259" key="7">
    <source>
        <dbReference type="PROSITE" id="PS50172"/>
    </source>
</evidence>
<evidence type="ECO:0000313" key="9">
    <source>
        <dbReference type="Proteomes" id="UP001201812"/>
    </source>
</evidence>
<keyword evidence="9" id="KW-1185">Reference proteome</keyword>
<reference evidence="8" key="1">
    <citation type="submission" date="2022-01" db="EMBL/GenBank/DDBJ databases">
        <title>Genome Sequence Resource for Two Populations of Ditylenchus destructor, the Migratory Endoparasitic Phytonematode.</title>
        <authorList>
            <person name="Zhang H."/>
            <person name="Lin R."/>
            <person name="Xie B."/>
        </authorList>
    </citation>
    <scope>NUCLEOTIDE SEQUENCE</scope>
    <source>
        <strain evidence="8">BazhouSP</strain>
    </source>
</reference>
<dbReference type="Pfam" id="PF12738">
    <property type="entry name" value="PTCB-BRCT"/>
    <property type="match status" value="1"/>
</dbReference>
<dbReference type="PROSITE" id="PS50172">
    <property type="entry name" value="BRCT"/>
    <property type="match status" value="4"/>
</dbReference>
<dbReference type="InterPro" id="IPR036420">
    <property type="entry name" value="BRCT_dom_sf"/>
</dbReference>
<dbReference type="Pfam" id="PF16589">
    <property type="entry name" value="BRCT_2"/>
    <property type="match status" value="1"/>
</dbReference>
<dbReference type="Gene3D" id="3.40.50.10190">
    <property type="entry name" value="BRCT domain"/>
    <property type="match status" value="4"/>
</dbReference>
<evidence type="ECO:0000256" key="4">
    <source>
        <dbReference type="ARBA" id="ARBA00023858"/>
    </source>
</evidence>
<comment type="subcellular location">
    <subcellularLocation>
        <location evidence="1">Nucleus</location>
    </subcellularLocation>
</comment>
<protein>
    <recommendedName>
        <fullName evidence="4">PAX-interacting protein 1</fullName>
    </recommendedName>
    <alternativeName>
        <fullName evidence="5">PAX transactivation activation domain-interacting protein</fullName>
    </alternativeName>
</protein>
<feature type="region of interest" description="Disordered" evidence="6">
    <location>
        <begin position="645"/>
        <end position="680"/>
    </location>
</feature>
<evidence type="ECO:0000256" key="3">
    <source>
        <dbReference type="ARBA" id="ARBA00023242"/>
    </source>
</evidence>
<keyword evidence="2" id="KW-0227">DNA damage</keyword>
<dbReference type="PANTHER" id="PTHR23196:SF1">
    <property type="entry name" value="PAX-INTERACTING PROTEIN 1"/>
    <property type="match status" value="1"/>
</dbReference>
<dbReference type="InterPro" id="IPR001357">
    <property type="entry name" value="BRCT_dom"/>
</dbReference>
<dbReference type="GO" id="GO:0006974">
    <property type="term" value="P:DNA damage response"/>
    <property type="evidence" value="ECO:0007669"/>
    <property type="project" value="UniProtKB-KW"/>
</dbReference>
<comment type="caution">
    <text evidence="8">The sequence shown here is derived from an EMBL/GenBank/DDBJ whole genome shotgun (WGS) entry which is preliminary data.</text>
</comment>
<feature type="domain" description="BRCT" evidence="7">
    <location>
        <begin position="526"/>
        <end position="617"/>
    </location>
</feature>
<dbReference type="PANTHER" id="PTHR23196">
    <property type="entry name" value="PAX TRANSCRIPTION ACTIVATION DOMAIN INTERACTING PROTEIN"/>
    <property type="match status" value="1"/>
</dbReference>
<feature type="compositionally biased region" description="Basic and acidic residues" evidence="6">
    <location>
        <begin position="671"/>
        <end position="680"/>
    </location>
</feature>
<dbReference type="CDD" id="cd18432">
    <property type="entry name" value="BRCT_PAXIP1_rpt6_like"/>
    <property type="match status" value="1"/>
</dbReference>
<sequence>MKSEFLFLSLSDMFPQSSRYPPAGHLQTPLTSPRFHTSPPLGTSEMRPPTISPTVGTASQNAQQVPIMQQHGGIQPGRQPHIIFGGPQPVQSAAAISQVQHQQFMRMPFIGHETQLIAQGAHGARYSPEICLAGCVFLIIDDFSPSLVDRNAMCSVIRFHGGDVEQFGMRGIPDRVTHLVCSTVAHSEIIANQATIERRKRLVTIQWLSETIMNKRMDAPTKPCHLPTCWAENNKPAVGKLITVAGFDDVETSNLKWMITAIGARYTPTLTAHNHILISKSCAGSSNLPNLMPKIEQAKQLGVAVVNFQWIVELYFGNARGLNDLANPMYSPMNALSNFENCSSLALERMFEFCAKLLFAWKFAIPLNDEIINMALELKKNVENDKSVFPHRQFKCSPNDAPSEEQIAESLQILKTADKLPKSDVLVYFEGLLPLQIECLSRKIRFLGGKVAETVAQCTHFVVPNLERTAKLVEALAMGKAVISPEWIQHCFSLLKIVDAYDFFVRDIENERKYGYNLKDTILKARYRRVFEDVTFHLSANVRPSCEILSQLIIAGGGKVEKERPTKKKLAKCIEVDDTYLIVVNESDLHLYQYLITCNFPLFTEDFVWMSIIRHKMDFTPGNYVIPPQVLRPHLTQTQPAILAQAPQSVPNPTPSMPAKKSGATRPGAIKQERISLKAS</sequence>